<keyword evidence="2" id="KW-0472">Membrane</keyword>
<feature type="transmembrane region" description="Helical" evidence="2">
    <location>
        <begin position="226"/>
        <end position="247"/>
    </location>
</feature>
<keyword evidence="3" id="KW-0732">Signal</keyword>
<evidence type="ECO:0000256" key="2">
    <source>
        <dbReference type="SAM" id="Phobius"/>
    </source>
</evidence>
<keyword evidence="2" id="KW-0812">Transmembrane</keyword>
<dbReference type="PANTHER" id="PTHR40761">
    <property type="entry name" value="CONSERVED INTEGRAL MEMBRANE ALANINE VALINE AND LEUCINE RICH PROTEIN-RELATED"/>
    <property type="match status" value="1"/>
</dbReference>
<reference evidence="4 5" key="1">
    <citation type="journal article" date="2019" name="Int. J. Syst. Evol. Microbiol.">
        <title>The Global Catalogue of Microorganisms (GCM) 10K type strain sequencing project: providing services to taxonomists for standard genome sequencing and annotation.</title>
        <authorList>
            <consortium name="The Broad Institute Genomics Platform"/>
            <consortium name="The Broad Institute Genome Sequencing Center for Infectious Disease"/>
            <person name="Wu L."/>
            <person name="Ma J."/>
        </authorList>
    </citation>
    <scope>NUCLEOTIDE SEQUENCE [LARGE SCALE GENOMIC DNA]</scope>
    <source>
        <strain evidence="4 5">JCM 15914</strain>
    </source>
</reference>
<evidence type="ECO:0000256" key="1">
    <source>
        <dbReference type="SAM" id="MobiDB-lite"/>
    </source>
</evidence>
<feature type="region of interest" description="Disordered" evidence="1">
    <location>
        <begin position="294"/>
        <end position="317"/>
    </location>
</feature>
<feature type="transmembrane region" description="Helical" evidence="2">
    <location>
        <begin position="253"/>
        <end position="276"/>
    </location>
</feature>
<gene>
    <name evidence="4" type="ORF">GCM10009824_19190</name>
</gene>
<accession>A0ABN2XXR3</accession>
<feature type="compositionally biased region" description="Polar residues" evidence="1">
    <location>
        <begin position="298"/>
        <end position="317"/>
    </location>
</feature>
<organism evidence="4 5">
    <name type="scientific">Kocuria atrinae</name>
    <dbReference type="NCBI Taxonomy" id="592377"/>
    <lineage>
        <taxon>Bacteria</taxon>
        <taxon>Bacillati</taxon>
        <taxon>Actinomycetota</taxon>
        <taxon>Actinomycetes</taxon>
        <taxon>Micrococcales</taxon>
        <taxon>Micrococcaceae</taxon>
        <taxon>Kocuria</taxon>
    </lineage>
</organism>
<keyword evidence="2" id="KW-1133">Transmembrane helix</keyword>
<keyword evidence="5" id="KW-1185">Reference proteome</keyword>
<name>A0ABN2XXR3_9MICC</name>
<evidence type="ECO:0000256" key="3">
    <source>
        <dbReference type="SAM" id="SignalP"/>
    </source>
</evidence>
<evidence type="ECO:0000313" key="4">
    <source>
        <dbReference type="EMBL" id="GAA2118711.1"/>
    </source>
</evidence>
<sequence>MQWIAVSLALLAALCLALGTQTQSAAVTAHTQEALKPSNLGSLVRNPKWVAGLVLLGLGTALNVSALTLATVTVVQPIGVIALVITTLLHAKHKHLDINARTWGAISLCTAGGAVFVVAAVAGTDPTYLSDPQAEIILVAILIGLVLFFGVAELFLRHRRISMFYVLAAGILYGFVAVLVRLTMTHTIAHGIGQIHWLTVIMIVVASVVGGWMVQCAYSCGPPDLVIAGLTVVDPIVGVVLGLSVLGEAGPDFTPGIGMVMCLAGTVAIVGVVLLSRHHPEVIERREQAKRLRRELSSETPSADSATLKTLNSTREH</sequence>
<dbReference type="RefSeq" id="WP_344224801.1">
    <property type="nucleotide sequence ID" value="NZ_BAAAQA010000018.1"/>
</dbReference>
<feature type="transmembrane region" description="Helical" evidence="2">
    <location>
        <begin position="163"/>
        <end position="183"/>
    </location>
</feature>
<dbReference type="EMBL" id="BAAAQA010000018">
    <property type="protein sequence ID" value="GAA2118711.1"/>
    <property type="molecule type" value="Genomic_DNA"/>
</dbReference>
<feature type="transmembrane region" description="Helical" evidence="2">
    <location>
        <begin position="66"/>
        <end position="91"/>
    </location>
</feature>
<dbReference type="NCBIfam" id="NF038012">
    <property type="entry name" value="DMT_1"/>
    <property type="match status" value="1"/>
</dbReference>
<dbReference type="PANTHER" id="PTHR40761:SF1">
    <property type="entry name" value="CONSERVED INTEGRAL MEMBRANE ALANINE VALINE AND LEUCINE RICH PROTEIN-RELATED"/>
    <property type="match status" value="1"/>
</dbReference>
<protein>
    <recommendedName>
        <fullName evidence="6">Multidrug DMT transporter permease</fullName>
    </recommendedName>
</protein>
<evidence type="ECO:0008006" key="6">
    <source>
        <dbReference type="Google" id="ProtNLM"/>
    </source>
</evidence>
<comment type="caution">
    <text evidence="4">The sequence shown here is derived from an EMBL/GenBank/DDBJ whole genome shotgun (WGS) entry which is preliminary data.</text>
</comment>
<dbReference type="Proteomes" id="UP001500166">
    <property type="component" value="Unassembled WGS sequence"/>
</dbReference>
<feature type="signal peptide" evidence="3">
    <location>
        <begin position="1"/>
        <end position="25"/>
    </location>
</feature>
<feature type="transmembrane region" description="Helical" evidence="2">
    <location>
        <begin position="136"/>
        <end position="156"/>
    </location>
</feature>
<evidence type="ECO:0000313" key="5">
    <source>
        <dbReference type="Proteomes" id="UP001500166"/>
    </source>
</evidence>
<feature type="transmembrane region" description="Helical" evidence="2">
    <location>
        <begin position="195"/>
        <end position="214"/>
    </location>
</feature>
<feature type="chain" id="PRO_5046729443" description="Multidrug DMT transporter permease" evidence="3">
    <location>
        <begin position="26"/>
        <end position="317"/>
    </location>
</feature>
<feature type="transmembrane region" description="Helical" evidence="2">
    <location>
        <begin position="103"/>
        <end position="124"/>
    </location>
</feature>
<proteinExistence type="predicted"/>